<keyword evidence="4" id="KW-0028">Amino-acid biosynthesis</keyword>
<evidence type="ECO:0000256" key="10">
    <source>
        <dbReference type="ARBA" id="ARBA00048741"/>
    </source>
</evidence>
<keyword evidence="5 11" id="KW-0547">Nucleotide-binding</keyword>
<keyword evidence="15" id="KW-1185">Reference proteome</keyword>
<evidence type="ECO:0000256" key="8">
    <source>
        <dbReference type="ARBA" id="ARBA00022962"/>
    </source>
</evidence>
<evidence type="ECO:0000256" key="4">
    <source>
        <dbReference type="ARBA" id="ARBA00022605"/>
    </source>
</evidence>
<dbReference type="GO" id="GO:0004066">
    <property type="term" value="F:asparagine synthase (glutamine-hydrolyzing) activity"/>
    <property type="evidence" value="ECO:0007669"/>
    <property type="project" value="UniProtKB-EC"/>
</dbReference>
<dbReference type="InterPro" id="IPR050795">
    <property type="entry name" value="Asn_Synthetase"/>
</dbReference>
<dbReference type="OrthoDB" id="9763290at2"/>
<dbReference type="KEGG" id="toc:Toce_0605"/>
<feature type="domain" description="Glutamine amidotransferase type-2" evidence="13">
    <location>
        <begin position="2"/>
        <end position="180"/>
    </location>
</feature>
<dbReference type="PIRSF" id="PIRSF001589">
    <property type="entry name" value="Asn_synthetase_glu-h"/>
    <property type="match status" value="1"/>
</dbReference>
<proteinExistence type="inferred from homology"/>
<evidence type="ECO:0000256" key="5">
    <source>
        <dbReference type="ARBA" id="ARBA00022741"/>
    </source>
</evidence>
<dbReference type="PANTHER" id="PTHR11772:SF2">
    <property type="entry name" value="ASPARAGINE SYNTHETASE [GLUTAMINE-HYDROLYZING]"/>
    <property type="match status" value="1"/>
</dbReference>
<organism evidence="14 15">
    <name type="scientific">Thermosediminibacter oceani (strain ATCC BAA-1034 / DSM 16646 / JW/IW-1228P)</name>
    <dbReference type="NCBI Taxonomy" id="555079"/>
    <lineage>
        <taxon>Bacteria</taxon>
        <taxon>Bacillati</taxon>
        <taxon>Bacillota</taxon>
        <taxon>Clostridia</taxon>
        <taxon>Thermosediminibacterales</taxon>
        <taxon>Thermosediminibacteraceae</taxon>
        <taxon>Thermosediminibacter</taxon>
    </lineage>
</organism>
<evidence type="ECO:0000256" key="6">
    <source>
        <dbReference type="ARBA" id="ARBA00022840"/>
    </source>
</evidence>
<comment type="similarity">
    <text evidence="1">Belongs to the asparagine synthetase family.</text>
</comment>
<dbReference type="STRING" id="555079.Toce_0605"/>
<dbReference type="InterPro" id="IPR029055">
    <property type="entry name" value="Ntn_hydrolases_N"/>
</dbReference>
<keyword evidence="7" id="KW-0061">Asparagine biosynthesis</keyword>
<keyword evidence="3" id="KW-0436">Ligase</keyword>
<evidence type="ECO:0000256" key="12">
    <source>
        <dbReference type="PIRSR" id="PIRSR001589-3"/>
    </source>
</evidence>
<dbReference type="Gene3D" id="3.40.50.620">
    <property type="entry name" value="HUPs"/>
    <property type="match status" value="1"/>
</dbReference>
<comment type="catalytic activity">
    <reaction evidence="10">
        <text>L-aspartate + L-glutamine + ATP + H2O = L-asparagine + L-glutamate + AMP + diphosphate + H(+)</text>
        <dbReference type="Rhea" id="RHEA:12228"/>
        <dbReference type="ChEBI" id="CHEBI:15377"/>
        <dbReference type="ChEBI" id="CHEBI:15378"/>
        <dbReference type="ChEBI" id="CHEBI:29985"/>
        <dbReference type="ChEBI" id="CHEBI:29991"/>
        <dbReference type="ChEBI" id="CHEBI:30616"/>
        <dbReference type="ChEBI" id="CHEBI:33019"/>
        <dbReference type="ChEBI" id="CHEBI:58048"/>
        <dbReference type="ChEBI" id="CHEBI:58359"/>
        <dbReference type="ChEBI" id="CHEBI:456215"/>
        <dbReference type="EC" id="6.3.5.4"/>
    </reaction>
</comment>
<evidence type="ECO:0000256" key="3">
    <source>
        <dbReference type="ARBA" id="ARBA00022598"/>
    </source>
</evidence>
<feature type="binding site" evidence="11">
    <location>
        <position position="95"/>
    </location>
    <ligand>
        <name>L-glutamine</name>
        <dbReference type="ChEBI" id="CHEBI:58359"/>
    </ligand>
</feature>
<dbReference type="InterPro" id="IPR033738">
    <property type="entry name" value="AsnB_N"/>
</dbReference>
<dbReference type="AlphaFoldDB" id="D9S1V1"/>
<evidence type="ECO:0000313" key="14">
    <source>
        <dbReference type="EMBL" id="ADL07378.1"/>
    </source>
</evidence>
<feature type="binding site" evidence="11">
    <location>
        <position position="252"/>
    </location>
    <ligand>
        <name>ATP</name>
        <dbReference type="ChEBI" id="CHEBI:30616"/>
    </ligand>
</feature>
<dbReference type="Pfam" id="PF00733">
    <property type="entry name" value="Asn_synthase"/>
    <property type="match status" value="1"/>
</dbReference>
<dbReference type="PANTHER" id="PTHR11772">
    <property type="entry name" value="ASPARAGINE SYNTHETASE"/>
    <property type="match status" value="1"/>
</dbReference>
<comment type="pathway">
    <text evidence="9">Amino-acid biosynthesis.</text>
</comment>
<dbReference type="GO" id="GO:0005524">
    <property type="term" value="F:ATP binding"/>
    <property type="evidence" value="ECO:0007669"/>
    <property type="project" value="UniProtKB-KW"/>
</dbReference>
<dbReference type="CDD" id="cd01991">
    <property type="entry name" value="Asn_synthase_B_C"/>
    <property type="match status" value="1"/>
</dbReference>
<dbReference type="HOGENOM" id="CLU_014658_2_2_9"/>
<dbReference type="NCBIfam" id="NF006949">
    <property type="entry name" value="PRK09431.1"/>
    <property type="match status" value="1"/>
</dbReference>
<gene>
    <name evidence="14" type="ordered locus">Toce_0605</name>
</gene>
<evidence type="ECO:0000256" key="2">
    <source>
        <dbReference type="ARBA" id="ARBA00012737"/>
    </source>
</evidence>
<dbReference type="eggNOG" id="COG0367">
    <property type="taxonomic scope" value="Bacteria"/>
</dbReference>
<accession>D9S1V1</accession>
<evidence type="ECO:0000313" key="15">
    <source>
        <dbReference type="Proteomes" id="UP000000272"/>
    </source>
</evidence>
<evidence type="ECO:0000256" key="7">
    <source>
        <dbReference type="ARBA" id="ARBA00022888"/>
    </source>
</evidence>
<dbReference type="GO" id="GO:0006529">
    <property type="term" value="P:asparagine biosynthetic process"/>
    <property type="evidence" value="ECO:0007669"/>
    <property type="project" value="UniProtKB-KW"/>
</dbReference>
<dbReference type="CDD" id="cd00712">
    <property type="entry name" value="AsnB"/>
    <property type="match status" value="1"/>
</dbReference>
<dbReference type="Gene3D" id="3.60.20.10">
    <property type="entry name" value="Glutamine Phosphoribosylpyrophosphate, subunit 1, domain 1"/>
    <property type="match status" value="1"/>
</dbReference>
<dbReference type="SUPFAM" id="SSF56235">
    <property type="entry name" value="N-terminal nucleophile aminohydrolases (Ntn hydrolases)"/>
    <property type="match status" value="1"/>
</dbReference>
<evidence type="ECO:0000259" key="13">
    <source>
        <dbReference type="PROSITE" id="PS51278"/>
    </source>
</evidence>
<dbReference type="EC" id="6.3.5.4" evidence="2"/>
<evidence type="ECO:0000256" key="11">
    <source>
        <dbReference type="PIRSR" id="PIRSR001589-2"/>
    </source>
</evidence>
<dbReference type="InterPro" id="IPR006426">
    <property type="entry name" value="Asn_synth_AEB"/>
</dbReference>
<dbReference type="Pfam" id="PF13537">
    <property type="entry name" value="GATase_7"/>
    <property type="match status" value="1"/>
</dbReference>
<dbReference type="EMBL" id="CP002131">
    <property type="protein sequence ID" value="ADL07378.1"/>
    <property type="molecule type" value="Genomic_DNA"/>
</dbReference>
<feature type="site" description="Important for beta-aspartyl-AMP intermediate formation" evidence="12">
    <location>
        <position position="327"/>
    </location>
</feature>
<keyword evidence="8" id="KW-0315">Glutamine amidotransferase</keyword>
<dbReference type="RefSeq" id="WP_013275425.1">
    <property type="nucleotide sequence ID" value="NC_014377.1"/>
</dbReference>
<sequence>MYRIAGCLGGCDTEKVDNMLEGMLKEGSNQKKLYTSNNVTLGCNKSAMKDLGDFNQPLFNEDHTIALVFDGEIYNYDELKAWLLSRGHEFKTDYDGEVLIHLYEELGSDMVSKLDGVFAFAISGPEGFFAARDVLGARPLYYSEDKSGKMYFASEIKALLNIAENIREFPNGYYYTDKEGFFQYDRICAAEVKESNLEKLVDDLDRRLNEAVKKRLMSDKPVGVFLSGGLDSSLIAAITRQYVKGELHSFAVGVKGSDDLYYSQMVSDFLGTTHHVEEYSKEDVIDILPDVIYHLESFDPALVRGSVATYFAARLASRYVQVVLIGEGADELFGGYEYLKAPSVTNLTEELLTLINSLHNTGFQRVERITAAHSIKARAPFLDREVINYAFSLDEKYKIYGEEKIEKWIVRKVAERYLPKEIAWRKKAKFAHGTGTSGILSEWVKNDEVVKEAIDTDLAKIPSREERVYFSIFKKHFPNLKNLELIGRTRSIVPKEIV</sequence>
<name>D9S1V1_THEOJ</name>
<dbReference type="InterPro" id="IPR001962">
    <property type="entry name" value="Asn_synthase"/>
</dbReference>
<evidence type="ECO:0000256" key="9">
    <source>
        <dbReference type="ARBA" id="ARBA00029440"/>
    </source>
</evidence>
<dbReference type="Proteomes" id="UP000000272">
    <property type="component" value="Chromosome"/>
</dbReference>
<protein>
    <recommendedName>
        <fullName evidence="2">asparagine synthase (glutamine-hydrolyzing)</fullName>
        <ecNumber evidence="2">6.3.5.4</ecNumber>
    </recommendedName>
</protein>
<dbReference type="InterPro" id="IPR014729">
    <property type="entry name" value="Rossmann-like_a/b/a_fold"/>
</dbReference>
<dbReference type="GO" id="GO:0005829">
    <property type="term" value="C:cytosol"/>
    <property type="evidence" value="ECO:0007669"/>
    <property type="project" value="TreeGrafter"/>
</dbReference>
<dbReference type="InterPro" id="IPR017932">
    <property type="entry name" value="GATase_2_dom"/>
</dbReference>
<reference evidence="14 15" key="1">
    <citation type="journal article" date="2010" name="Stand. Genomic Sci.">
        <title>Complete genome sequence of Thermosediminibacter oceani type strain (JW/IW-1228P).</title>
        <authorList>
            <person name="Pitluck S."/>
            <person name="Yasawong M."/>
            <person name="Munk C."/>
            <person name="Nolan M."/>
            <person name="Lapidus A."/>
            <person name="Lucas S."/>
            <person name="Glavina Del Rio T."/>
            <person name="Tice H."/>
            <person name="Cheng J.F."/>
            <person name="Bruce D."/>
            <person name="Detter C."/>
            <person name="Tapia R."/>
            <person name="Han C."/>
            <person name="Goodwin L."/>
            <person name="Liolios K."/>
            <person name="Ivanova N."/>
            <person name="Mavromatis K."/>
            <person name="Mikhailova N."/>
            <person name="Pati A."/>
            <person name="Chen A."/>
            <person name="Palaniappan K."/>
            <person name="Land M."/>
            <person name="Hauser L."/>
            <person name="Chang Y.J."/>
            <person name="Jeffries C.D."/>
            <person name="Rohde M."/>
            <person name="Spring S."/>
            <person name="Sikorski J."/>
            <person name="Goker M."/>
            <person name="Woyke T."/>
            <person name="Bristow J."/>
            <person name="Eisen J.A."/>
            <person name="Markowitz V."/>
            <person name="Hugenholtz P."/>
            <person name="Kyrpides N.C."/>
            <person name="Klenk H.P."/>
        </authorList>
    </citation>
    <scope>NUCLEOTIDE SEQUENCE [LARGE SCALE GENOMIC DNA]</scope>
    <source>
        <strain evidence="15">ATCC BAA-1034 / DSM 16646 / JW/IW-1228P</strain>
    </source>
</reference>
<evidence type="ECO:0000256" key="1">
    <source>
        <dbReference type="ARBA" id="ARBA00005752"/>
    </source>
</evidence>
<dbReference type="SUPFAM" id="SSF52402">
    <property type="entry name" value="Adenine nucleotide alpha hydrolases-like"/>
    <property type="match status" value="1"/>
</dbReference>
<keyword evidence="6 11" id="KW-0067">ATP-binding</keyword>
<dbReference type="PROSITE" id="PS51278">
    <property type="entry name" value="GATASE_TYPE_2"/>
    <property type="match status" value="1"/>
</dbReference>